<keyword evidence="1" id="KW-0479">Metal-binding</keyword>
<dbReference type="SMART" id="SM00401">
    <property type="entry name" value="ZnF_GATA"/>
    <property type="match status" value="1"/>
</dbReference>
<name>A0A8J4D573_9CHLO</name>
<evidence type="ECO:0000313" key="12">
    <source>
        <dbReference type="EMBL" id="GIL95650.1"/>
    </source>
</evidence>
<dbReference type="EMBL" id="BNCP01000039">
    <property type="protein sequence ID" value="GIL87478.1"/>
    <property type="molecule type" value="Genomic_DNA"/>
</dbReference>
<dbReference type="InterPro" id="IPR000679">
    <property type="entry name" value="Znf_GATA"/>
</dbReference>
<sequence>MACALQMQLFDDGDNMFLGDSDLFDTSVQCLEGELEFQVQSYEGTGDVPVGGSSAAKSFSLTKDSGGSTLSALAVADFEDPDFMDNVSLDDLAAADHYGHTICGRQSTAASTAPAYSSRNPRASNQWTGAALANGEPKGLGTTDGFHGGQESSDCDMSHTHGDGESSGVGPGKSVALGSSHSEASEDNTAGVAPGPMARDEEHISMPSYGLSLSRLTHTSGRTLPSGSGKAEVAQRVQQQDQEARQQEEETEQTINGEHQRMQMVRAFSVDNFALAGGNGDPPASPDSTERLRRAHVYRSYSYVAPDTLPMDFSLGCSDMSGSHFTFGARGRCASLNETQLRRHWLQEGELLAPQLPPSVSELELLELPEDSTPVRPSSTGPLLGQTRAQHQQPAVDLASGSGARSGSMQFKGNSSGGAGSSGGAAALGVTVTVKRKIITSPSPLLQQPKASRTRQSSAAVAATATTATVDAPGATAKVQSPKRPKLGATASASWQDAANAPMSTGVLAGWKPMRQAGAGGAMKTVRSMPANMNSYLDGVEVTVQPLGPPGPATALISPNSSTASAPNPGFSASGQFFSSAGNGNGAALPPSAVGPSSGKSSKSKAAVAVGPLQAPGLVPGGAMGGLFGTVPIALVGQDGKRLGPMPSVPKPRKRASPNGNPPKAPAPNPNGHCCTQCGTQTTPVWRAGPHGPKTLCNACGVRYMKVAKGNVPPAPRRQQH</sequence>
<dbReference type="OrthoDB" id="544668at2759"/>
<dbReference type="InterPro" id="IPR013088">
    <property type="entry name" value="Znf_NHR/GATA"/>
</dbReference>
<dbReference type="PROSITE" id="PS00344">
    <property type="entry name" value="GATA_ZN_FINGER_1"/>
    <property type="match status" value="1"/>
</dbReference>
<keyword evidence="2 8" id="KW-0863">Zinc-finger</keyword>
<dbReference type="GO" id="GO:0043565">
    <property type="term" value="F:sequence-specific DNA binding"/>
    <property type="evidence" value="ECO:0007669"/>
    <property type="project" value="InterPro"/>
</dbReference>
<evidence type="ECO:0000256" key="5">
    <source>
        <dbReference type="ARBA" id="ARBA00023163"/>
    </source>
</evidence>
<proteinExistence type="inferred from homology"/>
<feature type="compositionally biased region" description="Polar residues" evidence="9">
    <location>
        <begin position="403"/>
        <end position="414"/>
    </location>
</feature>
<evidence type="ECO:0000256" key="4">
    <source>
        <dbReference type="ARBA" id="ARBA00023015"/>
    </source>
</evidence>
<evidence type="ECO:0000313" key="11">
    <source>
        <dbReference type="EMBL" id="GIL87478.1"/>
    </source>
</evidence>
<accession>A0A8J4D573</accession>
<dbReference type="PANTHER" id="PTHR47172">
    <property type="entry name" value="OS01G0976800 PROTEIN"/>
    <property type="match status" value="1"/>
</dbReference>
<dbReference type="SUPFAM" id="SSF57716">
    <property type="entry name" value="Glucocorticoid receptor-like (DNA-binding domain)"/>
    <property type="match status" value="1"/>
</dbReference>
<keyword evidence="4" id="KW-0805">Transcription regulation</keyword>
<keyword evidence="3" id="KW-0862">Zinc</keyword>
<comment type="similarity">
    <text evidence="6">Belongs to the type IV zinc-finger family. Class B subfamily.</text>
</comment>
<comment type="function">
    <text evidence="7">Transcriptional regulator that specifically binds 5'-GATA-3' or 5'-GAT-3' motifs within gene promoters.</text>
</comment>
<evidence type="ECO:0000256" key="2">
    <source>
        <dbReference type="ARBA" id="ARBA00022771"/>
    </source>
</evidence>
<dbReference type="EMBL" id="BNCQ01000002">
    <property type="protein sequence ID" value="GIL95650.1"/>
    <property type="molecule type" value="Genomic_DNA"/>
</dbReference>
<evidence type="ECO:0000256" key="8">
    <source>
        <dbReference type="PROSITE-ProRule" id="PRU00094"/>
    </source>
</evidence>
<dbReference type="Proteomes" id="UP000747110">
    <property type="component" value="Unassembled WGS sequence"/>
</dbReference>
<keyword evidence="5" id="KW-0804">Transcription</keyword>
<reference evidence="12" key="1">
    <citation type="journal article" date="2021" name="Proc. Natl. Acad. Sci. U.S.A.">
        <title>Three genomes in the algal genus Volvox reveal the fate of a haploid sex-determining region after a transition to homothallism.</title>
        <authorList>
            <person name="Yamamoto K."/>
            <person name="Hamaji T."/>
            <person name="Kawai-Toyooka H."/>
            <person name="Matsuzaki R."/>
            <person name="Takahashi F."/>
            <person name="Nishimura Y."/>
            <person name="Kawachi M."/>
            <person name="Noguchi H."/>
            <person name="Minakuchi Y."/>
            <person name="Umen J.G."/>
            <person name="Toyoda A."/>
            <person name="Nozaki H."/>
        </authorList>
    </citation>
    <scope>NUCLEOTIDE SEQUENCE</scope>
    <source>
        <strain evidence="12">NIES-3785</strain>
        <strain evidence="11">NIES-3786</strain>
    </source>
</reference>
<feature type="region of interest" description="Disordered" evidence="9">
    <location>
        <begin position="370"/>
        <end position="423"/>
    </location>
</feature>
<evidence type="ECO:0000259" key="10">
    <source>
        <dbReference type="PROSITE" id="PS50114"/>
    </source>
</evidence>
<feature type="region of interest" description="Disordered" evidence="9">
    <location>
        <begin position="642"/>
        <end position="670"/>
    </location>
</feature>
<evidence type="ECO:0000256" key="1">
    <source>
        <dbReference type="ARBA" id="ARBA00022723"/>
    </source>
</evidence>
<dbReference type="GO" id="GO:0006355">
    <property type="term" value="P:regulation of DNA-templated transcription"/>
    <property type="evidence" value="ECO:0007669"/>
    <property type="project" value="InterPro"/>
</dbReference>
<evidence type="ECO:0000313" key="13">
    <source>
        <dbReference type="Proteomes" id="UP000722791"/>
    </source>
</evidence>
<evidence type="ECO:0000256" key="7">
    <source>
        <dbReference type="ARBA" id="ARBA00037539"/>
    </source>
</evidence>
<dbReference type="Pfam" id="PF00320">
    <property type="entry name" value="GATA"/>
    <property type="match status" value="1"/>
</dbReference>
<dbReference type="PANTHER" id="PTHR47172:SF24">
    <property type="entry name" value="GATA ZINC FINGER DOMAIN-CONTAINING PROTEIN 14-RELATED"/>
    <property type="match status" value="1"/>
</dbReference>
<evidence type="ECO:0000256" key="9">
    <source>
        <dbReference type="SAM" id="MobiDB-lite"/>
    </source>
</evidence>
<dbReference type="Gene3D" id="3.30.50.10">
    <property type="entry name" value="Erythroid Transcription Factor GATA-1, subunit A"/>
    <property type="match status" value="1"/>
</dbReference>
<dbReference type="PROSITE" id="PS50114">
    <property type="entry name" value="GATA_ZN_FINGER_2"/>
    <property type="match status" value="1"/>
</dbReference>
<organism evidence="12 13">
    <name type="scientific">Volvox reticuliferus</name>
    <dbReference type="NCBI Taxonomy" id="1737510"/>
    <lineage>
        <taxon>Eukaryota</taxon>
        <taxon>Viridiplantae</taxon>
        <taxon>Chlorophyta</taxon>
        <taxon>core chlorophytes</taxon>
        <taxon>Chlorophyceae</taxon>
        <taxon>CS clade</taxon>
        <taxon>Chlamydomonadales</taxon>
        <taxon>Volvocaceae</taxon>
        <taxon>Volvox</taxon>
    </lineage>
</organism>
<dbReference type="AlphaFoldDB" id="A0A8J4D573"/>
<feature type="domain" description="GATA-type" evidence="10">
    <location>
        <begin position="669"/>
        <end position="704"/>
    </location>
</feature>
<dbReference type="GO" id="GO:0008270">
    <property type="term" value="F:zinc ion binding"/>
    <property type="evidence" value="ECO:0007669"/>
    <property type="project" value="UniProtKB-KW"/>
</dbReference>
<dbReference type="Proteomes" id="UP000722791">
    <property type="component" value="Unassembled WGS sequence"/>
</dbReference>
<keyword evidence="14" id="KW-1185">Reference proteome</keyword>
<comment type="caution">
    <text evidence="12">The sequence shown here is derived from an EMBL/GenBank/DDBJ whole genome shotgun (WGS) entry which is preliminary data.</text>
</comment>
<gene>
    <name evidence="11" type="ORF">Vretifemale_15455</name>
    <name evidence="12" type="ORF">Vretimale_1628</name>
</gene>
<feature type="region of interest" description="Disordered" evidence="9">
    <location>
        <begin position="131"/>
        <end position="202"/>
    </location>
</feature>
<feature type="compositionally biased region" description="Polar residues" evidence="9">
    <location>
        <begin position="375"/>
        <end position="393"/>
    </location>
</feature>
<protein>
    <recommendedName>
        <fullName evidence="10">GATA-type domain-containing protein</fullName>
    </recommendedName>
</protein>
<feature type="compositionally biased region" description="Pro residues" evidence="9">
    <location>
        <begin position="660"/>
        <end position="669"/>
    </location>
</feature>
<dbReference type="CDD" id="cd00202">
    <property type="entry name" value="ZnF_GATA"/>
    <property type="match status" value="1"/>
</dbReference>
<evidence type="ECO:0000256" key="6">
    <source>
        <dbReference type="ARBA" id="ARBA00024019"/>
    </source>
</evidence>
<evidence type="ECO:0000256" key="3">
    <source>
        <dbReference type="ARBA" id="ARBA00022833"/>
    </source>
</evidence>
<evidence type="ECO:0000313" key="14">
    <source>
        <dbReference type="Proteomes" id="UP000747110"/>
    </source>
</evidence>